<evidence type="ECO:0000256" key="4">
    <source>
        <dbReference type="ARBA" id="ARBA00022827"/>
    </source>
</evidence>
<comment type="cofactor">
    <cofactor evidence="1 5">
        <name>FAD</name>
        <dbReference type="ChEBI" id="CHEBI:57692"/>
    </cofactor>
</comment>
<dbReference type="Pfam" id="PF02771">
    <property type="entry name" value="Acyl-CoA_dh_N"/>
    <property type="match status" value="1"/>
</dbReference>
<dbReference type="InterPro" id="IPR009100">
    <property type="entry name" value="AcylCoA_DH/oxidase_NM_dom_sf"/>
</dbReference>
<dbReference type="InterPro" id="IPR009075">
    <property type="entry name" value="AcylCo_DH/oxidase_C"/>
</dbReference>
<reference evidence="9" key="1">
    <citation type="submission" date="2016-11" db="EMBL/GenBank/DDBJ databases">
        <authorList>
            <person name="Jaros S."/>
            <person name="Januszkiewicz K."/>
            <person name="Wedrychowicz H."/>
        </authorList>
    </citation>
    <scope>NUCLEOTIDE SEQUENCE [LARGE SCALE GENOMIC DNA]</scope>
    <source>
        <strain evidence="9">Y48</strain>
    </source>
</reference>
<keyword evidence="3 5" id="KW-0285">Flavoprotein</keyword>
<organism evidence="9 10">
    <name type="scientific">Nocardia mangyaensis</name>
    <dbReference type="NCBI Taxonomy" id="2213200"/>
    <lineage>
        <taxon>Bacteria</taxon>
        <taxon>Bacillati</taxon>
        <taxon>Actinomycetota</taxon>
        <taxon>Actinomycetes</taxon>
        <taxon>Mycobacteriales</taxon>
        <taxon>Nocardiaceae</taxon>
        <taxon>Nocardia</taxon>
    </lineage>
</organism>
<keyword evidence="5" id="KW-0560">Oxidoreductase</keyword>
<dbReference type="GO" id="GO:0050660">
    <property type="term" value="F:flavin adenine dinucleotide binding"/>
    <property type="evidence" value="ECO:0007669"/>
    <property type="project" value="InterPro"/>
</dbReference>
<evidence type="ECO:0000256" key="3">
    <source>
        <dbReference type="ARBA" id="ARBA00022630"/>
    </source>
</evidence>
<gene>
    <name evidence="9" type="ORF">BOX37_20160</name>
</gene>
<dbReference type="CDD" id="cd00567">
    <property type="entry name" value="ACAD"/>
    <property type="match status" value="1"/>
</dbReference>
<evidence type="ECO:0000259" key="6">
    <source>
        <dbReference type="Pfam" id="PF00441"/>
    </source>
</evidence>
<feature type="domain" description="Acyl-CoA dehydrogenase/oxidase C-terminal" evidence="6">
    <location>
        <begin position="241"/>
        <end position="390"/>
    </location>
</feature>
<dbReference type="InterPro" id="IPR037069">
    <property type="entry name" value="AcylCoA_DH/ox_N_sf"/>
</dbReference>
<evidence type="ECO:0000256" key="1">
    <source>
        <dbReference type="ARBA" id="ARBA00001974"/>
    </source>
</evidence>
<accession>A0A1J0VUZ7</accession>
<dbReference type="Gene3D" id="2.40.110.10">
    <property type="entry name" value="Butyryl-CoA Dehydrogenase, subunit A, domain 2"/>
    <property type="match status" value="1"/>
</dbReference>
<evidence type="ECO:0000259" key="8">
    <source>
        <dbReference type="Pfam" id="PF02771"/>
    </source>
</evidence>
<dbReference type="SUPFAM" id="SSF56645">
    <property type="entry name" value="Acyl-CoA dehydrogenase NM domain-like"/>
    <property type="match status" value="1"/>
</dbReference>
<dbReference type="SUPFAM" id="SSF47203">
    <property type="entry name" value="Acyl-CoA dehydrogenase C-terminal domain-like"/>
    <property type="match status" value="1"/>
</dbReference>
<evidence type="ECO:0000256" key="2">
    <source>
        <dbReference type="ARBA" id="ARBA00009347"/>
    </source>
</evidence>
<dbReference type="Proteomes" id="UP000183810">
    <property type="component" value="Chromosome"/>
</dbReference>
<dbReference type="KEGG" id="nsl:BOX37_20160"/>
<protein>
    <submittedName>
        <fullName evidence="9">Acyl-CoA dehydrogenase</fullName>
    </submittedName>
</protein>
<dbReference type="AlphaFoldDB" id="A0A1J0VUZ7"/>
<comment type="similarity">
    <text evidence="2 5">Belongs to the acyl-CoA dehydrogenase family.</text>
</comment>
<keyword evidence="10" id="KW-1185">Reference proteome</keyword>
<dbReference type="InterPro" id="IPR046373">
    <property type="entry name" value="Acyl-CoA_Oxase/DH_mid-dom_sf"/>
</dbReference>
<dbReference type="Gene3D" id="1.20.140.10">
    <property type="entry name" value="Butyryl-CoA Dehydrogenase, subunit A, domain 3"/>
    <property type="match status" value="1"/>
</dbReference>
<dbReference type="Gene3D" id="1.10.540.10">
    <property type="entry name" value="Acyl-CoA dehydrogenase/oxidase, N-terminal domain"/>
    <property type="match status" value="1"/>
</dbReference>
<dbReference type="InterPro" id="IPR013786">
    <property type="entry name" value="AcylCoA_DH/ox_N"/>
</dbReference>
<dbReference type="OrthoDB" id="8876745at2"/>
<dbReference type="InterPro" id="IPR006089">
    <property type="entry name" value="Acyl-CoA_DH_CS"/>
</dbReference>
<dbReference type="PANTHER" id="PTHR43884">
    <property type="entry name" value="ACYL-COA DEHYDROGENASE"/>
    <property type="match status" value="1"/>
</dbReference>
<proteinExistence type="inferred from homology"/>
<evidence type="ECO:0000259" key="7">
    <source>
        <dbReference type="Pfam" id="PF02770"/>
    </source>
</evidence>
<sequence length="411" mass="43857">MRTEVRRPAFDPDILALPFYDRTHRAVAESMDEWCAAKTELWARARSVAPDVAGTSIIRELGAAGWLAALDPAAGASAPGSDWRGLCLMRELLAYSEDLADYAFSVQALAATPIRRHGSTDQQVRWLPPMARGEVIGAFALSEAQAGSDIAAIELRAETHSGGYLLNGHKTWIANGTLADVFCVIARTGGPGAFGLTAFLVPAGTPGLRVQPIDMVAPRSFARVEFENCRVPEAAVLGRLGGGFIISMDLLERFRVTVGAAAIGFARRAADAALDHARDRKAYGGTLFDLPTVRASLADAEVALNAAALLVARAAWDVDRSAPHFARQACIAKLYATENAQRTIDAAVQICGASALVKDSLTERLYRQIRSLRLYEGASEVLRATIAETIGHRTASAGPVSMERGAAHVRP</sequence>
<evidence type="ECO:0000313" key="9">
    <source>
        <dbReference type="EMBL" id="APE35876.1"/>
    </source>
</evidence>
<dbReference type="Pfam" id="PF02770">
    <property type="entry name" value="Acyl-CoA_dh_M"/>
    <property type="match status" value="1"/>
</dbReference>
<dbReference type="Pfam" id="PF00441">
    <property type="entry name" value="Acyl-CoA_dh_1"/>
    <property type="match status" value="1"/>
</dbReference>
<dbReference type="PROSITE" id="PS00072">
    <property type="entry name" value="ACYL_COA_DH_1"/>
    <property type="match status" value="1"/>
</dbReference>
<keyword evidence="4 5" id="KW-0274">FAD</keyword>
<dbReference type="PANTHER" id="PTHR43884:SF22">
    <property type="entry name" value="BLR3437 PROTEIN"/>
    <property type="match status" value="1"/>
</dbReference>
<feature type="domain" description="Acyl-CoA oxidase/dehydrogenase middle" evidence="7">
    <location>
        <begin position="138"/>
        <end position="229"/>
    </location>
</feature>
<evidence type="ECO:0000256" key="5">
    <source>
        <dbReference type="RuleBase" id="RU362125"/>
    </source>
</evidence>
<dbReference type="InterPro" id="IPR036250">
    <property type="entry name" value="AcylCo_DH-like_C"/>
</dbReference>
<feature type="domain" description="Acyl-CoA dehydrogenase/oxidase N-terminal" evidence="8">
    <location>
        <begin position="23"/>
        <end position="134"/>
    </location>
</feature>
<dbReference type="GO" id="GO:0003995">
    <property type="term" value="F:acyl-CoA dehydrogenase activity"/>
    <property type="evidence" value="ECO:0007669"/>
    <property type="project" value="InterPro"/>
</dbReference>
<evidence type="ECO:0000313" key="10">
    <source>
        <dbReference type="Proteomes" id="UP000183810"/>
    </source>
</evidence>
<dbReference type="InterPro" id="IPR006091">
    <property type="entry name" value="Acyl-CoA_Oxase/DH_mid-dom"/>
</dbReference>
<dbReference type="EMBL" id="CP018082">
    <property type="protein sequence ID" value="APE35876.1"/>
    <property type="molecule type" value="Genomic_DNA"/>
</dbReference>
<name>A0A1J0VUZ7_9NOCA</name>
<dbReference type="RefSeq" id="WP_071929065.1">
    <property type="nucleotide sequence ID" value="NZ_CP018082.1"/>
</dbReference>